<comment type="caution">
    <text evidence="2">The sequence shown here is derived from an EMBL/GenBank/DDBJ whole genome shotgun (WGS) entry which is preliminary data.</text>
</comment>
<name>A0A0F9DUY5_9ZZZZ</name>
<dbReference type="EMBL" id="LAZR01039967">
    <property type="protein sequence ID" value="KKL15683.1"/>
    <property type="molecule type" value="Genomic_DNA"/>
</dbReference>
<organism evidence="2">
    <name type="scientific">marine sediment metagenome</name>
    <dbReference type="NCBI Taxonomy" id="412755"/>
    <lineage>
        <taxon>unclassified sequences</taxon>
        <taxon>metagenomes</taxon>
        <taxon>ecological metagenomes</taxon>
    </lineage>
</organism>
<feature type="compositionally biased region" description="Basic residues" evidence="1">
    <location>
        <begin position="12"/>
        <end position="22"/>
    </location>
</feature>
<evidence type="ECO:0000313" key="2">
    <source>
        <dbReference type="EMBL" id="KKL15683.1"/>
    </source>
</evidence>
<evidence type="ECO:0000256" key="1">
    <source>
        <dbReference type="SAM" id="MobiDB-lite"/>
    </source>
</evidence>
<reference evidence="2" key="1">
    <citation type="journal article" date="2015" name="Nature">
        <title>Complex archaea that bridge the gap between prokaryotes and eukaryotes.</title>
        <authorList>
            <person name="Spang A."/>
            <person name="Saw J.H."/>
            <person name="Jorgensen S.L."/>
            <person name="Zaremba-Niedzwiedzka K."/>
            <person name="Martijn J."/>
            <person name="Lind A.E."/>
            <person name="van Eijk R."/>
            <person name="Schleper C."/>
            <person name="Guy L."/>
            <person name="Ettema T.J."/>
        </authorList>
    </citation>
    <scope>NUCLEOTIDE SEQUENCE</scope>
</reference>
<accession>A0A0F9DUY5</accession>
<gene>
    <name evidence="2" type="ORF">LCGC14_2503110</name>
</gene>
<proteinExistence type="predicted"/>
<dbReference type="AlphaFoldDB" id="A0A0F9DUY5"/>
<protein>
    <submittedName>
        <fullName evidence="2">Uncharacterized protein</fullName>
    </submittedName>
</protein>
<feature type="region of interest" description="Disordered" evidence="1">
    <location>
        <begin position="1"/>
        <end position="24"/>
    </location>
</feature>
<sequence length="68" mass="7500">MGDTYVIEISRPKRRKRRRKSNKAALIKAARATLAVFRESGHPAGFRDAVGDLEAALEPYSKKGQSNG</sequence>